<name>A0AAE0AX52_9ROSI</name>
<evidence type="ECO:0000313" key="2">
    <source>
        <dbReference type="EMBL" id="KAK3225209.1"/>
    </source>
</evidence>
<evidence type="ECO:0000256" key="1">
    <source>
        <dbReference type="SAM" id="MobiDB-lite"/>
    </source>
</evidence>
<accession>A0AAE0AX52</accession>
<organism evidence="2 3">
    <name type="scientific">Dipteronia sinensis</name>
    <dbReference type="NCBI Taxonomy" id="43782"/>
    <lineage>
        <taxon>Eukaryota</taxon>
        <taxon>Viridiplantae</taxon>
        <taxon>Streptophyta</taxon>
        <taxon>Embryophyta</taxon>
        <taxon>Tracheophyta</taxon>
        <taxon>Spermatophyta</taxon>
        <taxon>Magnoliopsida</taxon>
        <taxon>eudicotyledons</taxon>
        <taxon>Gunneridae</taxon>
        <taxon>Pentapetalae</taxon>
        <taxon>rosids</taxon>
        <taxon>malvids</taxon>
        <taxon>Sapindales</taxon>
        <taxon>Sapindaceae</taxon>
        <taxon>Hippocastanoideae</taxon>
        <taxon>Acereae</taxon>
        <taxon>Dipteronia</taxon>
    </lineage>
</organism>
<gene>
    <name evidence="2" type="ORF">Dsin_005071</name>
</gene>
<dbReference type="Proteomes" id="UP001281410">
    <property type="component" value="Unassembled WGS sequence"/>
</dbReference>
<proteinExistence type="predicted"/>
<feature type="region of interest" description="Disordered" evidence="1">
    <location>
        <begin position="202"/>
        <end position="227"/>
    </location>
</feature>
<dbReference type="EMBL" id="JANJYJ010000002">
    <property type="protein sequence ID" value="KAK3225209.1"/>
    <property type="molecule type" value="Genomic_DNA"/>
</dbReference>
<dbReference type="AlphaFoldDB" id="A0AAE0AX52"/>
<comment type="caution">
    <text evidence="2">The sequence shown here is derived from an EMBL/GenBank/DDBJ whole genome shotgun (WGS) entry which is preliminary data.</text>
</comment>
<sequence>MFGLRAESPPKSVLTIDMVLPRDSIGETKGGRPYSNTGQGNWRSEAIWRMLVNGGSDSHSGSRSWKAGKTTDLGGDPHCLESIKNTTAPRDKTFSVRHMLGLAKEAHQITRGSISQPKILMDMDPSITYAKPEKVSSEGLELKKNHNKAKWKRTASGIKGKQIDNTDLGEILQLGKRGTADCEEKIQSIVKKARNHDLVRSGNSDFFGSGDERHSGEEIASEAGSGDVQQSVVQPRYSRVSIGTWSKLTGSTLGHFLNDSQRIWVTGDLNSPGATNETALLLFWKGWIKGYAIGAGPIGFLSTLSITLSFEGSDHQPLLLEFLENSAPNLIGSASRRRFYFEDCLAKDEEYQNIVSTVWGTSGCNENLHKVLGKIANCGRKLDSLNARKREQHRQEVSKYRKELKEASKIEIPQNWGHIRRLEDKLDDALAIEENYWGKGQKANWMKMGDRNSHFFHAKAMGRRSRNRITGLFDRNSTWKDSKENLERIITGYFSELFTSCNPSNMDIEMVTNNLHARLLVQLVRYLETKFTIADVGKAVIDISPLKAPGPNGLSAGFY</sequence>
<keyword evidence="3" id="KW-1185">Reference proteome</keyword>
<protein>
    <submittedName>
        <fullName evidence="2">Uncharacterized protein</fullName>
    </submittedName>
</protein>
<evidence type="ECO:0000313" key="3">
    <source>
        <dbReference type="Proteomes" id="UP001281410"/>
    </source>
</evidence>
<reference evidence="2" key="1">
    <citation type="journal article" date="2023" name="Plant J.">
        <title>Genome sequences and population genomics provide insights into the demographic history, inbreeding, and mutation load of two 'living fossil' tree species of Dipteronia.</title>
        <authorList>
            <person name="Feng Y."/>
            <person name="Comes H.P."/>
            <person name="Chen J."/>
            <person name="Zhu S."/>
            <person name="Lu R."/>
            <person name="Zhang X."/>
            <person name="Li P."/>
            <person name="Qiu J."/>
            <person name="Olsen K.M."/>
            <person name="Qiu Y."/>
        </authorList>
    </citation>
    <scope>NUCLEOTIDE SEQUENCE</scope>
    <source>
        <strain evidence="2">NBL</strain>
    </source>
</reference>